<evidence type="ECO:0000313" key="12">
    <source>
        <dbReference type="Proteomes" id="UP000242792"/>
    </source>
</evidence>
<accession>A0A0W7Z0D1</accession>
<feature type="chain" id="PRO_5036299349" description="Lipoprotein" evidence="8">
    <location>
        <begin position="26"/>
        <end position="62"/>
    </location>
</feature>
<evidence type="ECO:0000256" key="1">
    <source>
        <dbReference type="ARBA" id="ARBA00004459"/>
    </source>
</evidence>
<accession>A0A1V0BE62</accession>
<dbReference type="Pfam" id="PF13627">
    <property type="entry name" value="LptM_cons"/>
    <property type="match status" value="1"/>
</dbReference>
<proteinExistence type="predicted"/>
<evidence type="ECO:0000256" key="3">
    <source>
        <dbReference type="ARBA" id="ARBA00023136"/>
    </source>
</evidence>
<feature type="compositionally biased region" description="Polar residues" evidence="7">
    <location>
        <begin position="41"/>
        <end position="54"/>
    </location>
</feature>
<dbReference type="Proteomes" id="UP000242792">
    <property type="component" value="Chromosome"/>
</dbReference>
<dbReference type="Proteomes" id="UP000053300">
    <property type="component" value="Unassembled WGS sequence"/>
</dbReference>
<dbReference type="GO" id="GO:0009279">
    <property type="term" value="C:cell outer membrane"/>
    <property type="evidence" value="ECO:0007669"/>
    <property type="project" value="UniProtKB-SubCell"/>
</dbReference>
<protein>
    <recommendedName>
        <fullName evidence="13">Lipoprotein</fullName>
    </recommendedName>
</protein>
<keyword evidence="11" id="KW-1185">Reference proteome</keyword>
<keyword evidence="4" id="KW-0564">Palmitate</keyword>
<reference evidence="10 11" key="1">
    <citation type="submission" date="2015-12" db="EMBL/GenBank/DDBJ databases">
        <title>Complete genome sequence of a multi-drug resistant strain Acidovorax sp. 12322-1.</title>
        <authorList>
            <person name="Ming D."/>
            <person name="Wang M."/>
            <person name="Hu S."/>
            <person name="Zhou Y."/>
            <person name="Jiang T."/>
        </authorList>
    </citation>
    <scope>NUCLEOTIDE SEQUENCE [LARGE SCALE GENOMIC DNA]</scope>
    <source>
        <strain evidence="10 11">12322-1</strain>
    </source>
</reference>
<sequence>MLNPSQILVRCIALAACVAALSACGQRGPLYLPTEPAAQNRATLPESMTPSLPLQSEPAAER</sequence>
<evidence type="ECO:0000256" key="6">
    <source>
        <dbReference type="ARBA" id="ARBA00023288"/>
    </source>
</evidence>
<organism evidence="10 11">
    <name type="scientific">Comamonas kerstersii</name>
    <dbReference type="NCBI Taxonomy" id="225992"/>
    <lineage>
        <taxon>Bacteria</taxon>
        <taxon>Pseudomonadati</taxon>
        <taxon>Pseudomonadota</taxon>
        <taxon>Betaproteobacteria</taxon>
        <taxon>Burkholderiales</taxon>
        <taxon>Comamonadaceae</taxon>
        <taxon>Comamonas</taxon>
    </lineage>
</organism>
<keyword evidence="5" id="KW-0998">Cell outer membrane</keyword>
<evidence type="ECO:0000256" key="4">
    <source>
        <dbReference type="ARBA" id="ARBA00023139"/>
    </source>
</evidence>
<keyword evidence="3" id="KW-0472">Membrane</keyword>
<dbReference type="EMBL" id="LPXH01000027">
    <property type="protein sequence ID" value="KUF40619.1"/>
    <property type="molecule type" value="Genomic_DNA"/>
</dbReference>
<dbReference type="AlphaFoldDB" id="A0A0W7Z0D1"/>
<feature type="signal peptide" evidence="8">
    <location>
        <begin position="1"/>
        <end position="25"/>
    </location>
</feature>
<feature type="region of interest" description="Disordered" evidence="7">
    <location>
        <begin position="41"/>
        <end position="62"/>
    </location>
</feature>
<dbReference type="OrthoDB" id="8550022at2"/>
<dbReference type="KEGG" id="cke:B5M06_07675"/>
<dbReference type="GeneID" id="83039200"/>
<name>A0A0W7Z0D1_9BURK</name>
<dbReference type="EMBL" id="CP020121">
    <property type="protein sequence ID" value="AQZ98152.1"/>
    <property type="molecule type" value="Genomic_DNA"/>
</dbReference>
<keyword evidence="2 8" id="KW-0732">Signal</keyword>
<accession>A0A1V3TL18</accession>
<dbReference type="NCBIfam" id="NF047847">
    <property type="entry name" value="SS_mature_LptM"/>
    <property type="match status" value="1"/>
</dbReference>
<evidence type="ECO:0000313" key="9">
    <source>
        <dbReference type="EMBL" id="AQZ98152.1"/>
    </source>
</evidence>
<reference evidence="9 12" key="2">
    <citation type="submission" date="2017-03" db="EMBL/GenBank/DDBJ databases">
        <title>Rapid Whole Genome Sequencing of Comamonas kerstersii Causing Continuous ambulatory Peritoneal Dialysis-Associated Peritonitis.</title>
        <authorList>
            <person name="Zheng B."/>
        </authorList>
    </citation>
    <scope>NUCLEOTIDE SEQUENCE [LARGE SCALE GENOMIC DNA]</scope>
    <source>
        <strain evidence="9 12">8943</strain>
    </source>
</reference>
<keyword evidence="6" id="KW-0449">Lipoprotein</keyword>
<evidence type="ECO:0000313" key="10">
    <source>
        <dbReference type="EMBL" id="KUF40619.1"/>
    </source>
</evidence>
<evidence type="ECO:0008006" key="13">
    <source>
        <dbReference type="Google" id="ProtNLM"/>
    </source>
</evidence>
<gene>
    <name evidence="10" type="ORF">AS359_03650</name>
    <name evidence="9" type="ORF">B5M06_07675</name>
</gene>
<evidence type="ECO:0000256" key="2">
    <source>
        <dbReference type="ARBA" id="ARBA00022729"/>
    </source>
</evidence>
<dbReference type="RefSeq" id="WP_054067315.1">
    <property type="nucleotide sequence ID" value="NZ_CATYED010000037.1"/>
</dbReference>
<evidence type="ECO:0000256" key="5">
    <source>
        <dbReference type="ARBA" id="ARBA00023237"/>
    </source>
</evidence>
<evidence type="ECO:0000256" key="8">
    <source>
        <dbReference type="SAM" id="SignalP"/>
    </source>
</evidence>
<evidence type="ECO:0000256" key="7">
    <source>
        <dbReference type="SAM" id="MobiDB-lite"/>
    </source>
</evidence>
<evidence type="ECO:0000313" key="11">
    <source>
        <dbReference type="Proteomes" id="UP000053300"/>
    </source>
</evidence>
<comment type="subcellular location">
    <subcellularLocation>
        <location evidence="1">Cell outer membrane</location>
        <topology evidence="1">Lipid-anchor</topology>
    </subcellularLocation>
</comment>
<dbReference type="InterPro" id="IPR032831">
    <property type="entry name" value="LptM_cons"/>
</dbReference>